<dbReference type="PANTHER" id="PTHR12534">
    <property type="entry name" value="30S RIBOSOMAL PROTEIN S2 PROKARYOTIC AND ORGANELLAR"/>
    <property type="match status" value="1"/>
</dbReference>
<dbReference type="InterPro" id="IPR023591">
    <property type="entry name" value="Ribosomal_uS2_flav_dom_sf"/>
</dbReference>
<dbReference type="Gene3D" id="3.40.50.10490">
    <property type="entry name" value="Glucose-6-phosphate isomerase like protein, domain 1"/>
    <property type="match status" value="1"/>
</dbReference>
<dbReference type="SUPFAM" id="SSF52313">
    <property type="entry name" value="Ribosomal protein S2"/>
    <property type="match status" value="1"/>
</dbReference>
<evidence type="ECO:0000313" key="6">
    <source>
        <dbReference type="EMBL" id="PIZ44879.1"/>
    </source>
</evidence>
<keyword evidence="2 5" id="KW-0689">Ribosomal protein</keyword>
<proteinExistence type="inferred from homology"/>
<accession>A0A2M7TGQ3</accession>
<name>A0A2M7TGQ3_9BACT</name>
<dbReference type="GO" id="GO:0022627">
    <property type="term" value="C:cytosolic small ribosomal subunit"/>
    <property type="evidence" value="ECO:0007669"/>
    <property type="project" value="TreeGrafter"/>
</dbReference>
<keyword evidence="3 5" id="KW-0687">Ribonucleoprotein</keyword>
<gene>
    <name evidence="5 6" type="primary">rpsB</name>
    <name evidence="6" type="ORF">COY31_01565</name>
</gene>
<dbReference type="EMBL" id="PFNM01000031">
    <property type="protein sequence ID" value="PIZ44879.1"/>
    <property type="molecule type" value="Genomic_DNA"/>
</dbReference>
<dbReference type="GO" id="GO:0006412">
    <property type="term" value="P:translation"/>
    <property type="evidence" value="ECO:0007669"/>
    <property type="project" value="UniProtKB-UniRule"/>
</dbReference>
<comment type="similarity">
    <text evidence="1 5">Belongs to the universal ribosomal protein uS2 family.</text>
</comment>
<dbReference type="CDD" id="cd01425">
    <property type="entry name" value="RPS2"/>
    <property type="match status" value="1"/>
</dbReference>
<dbReference type="InterPro" id="IPR001865">
    <property type="entry name" value="Ribosomal_uS2"/>
</dbReference>
<dbReference type="HAMAP" id="MF_00291_B">
    <property type="entry name" value="Ribosomal_uS2_B"/>
    <property type="match status" value="1"/>
</dbReference>
<dbReference type="FunFam" id="1.10.287.610:FF:000001">
    <property type="entry name" value="30S ribosomal protein S2"/>
    <property type="match status" value="1"/>
</dbReference>
<evidence type="ECO:0000313" key="7">
    <source>
        <dbReference type="Proteomes" id="UP000230553"/>
    </source>
</evidence>
<evidence type="ECO:0000256" key="4">
    <source>
        <dbReference type="ARBA" id="ARBA00035256"/>
    </source>
</evidence>
<reference evidence="7" key="1">
    <citation type="submission" date="2017-09" db="EMBL/GenBank/DDBJ databases">
        <title>Depth-based differentiation of microbial function through sediment-hosted aquifers and enrichment of novel symbionts in the deep terrestrial subsurface.</title>
        <authorList>
            <person name="Probst A.J."/>
            <person name="Ladd B."/>
            <person name="Jarett J.K."/>
            <person name="Geller-Mcgrath D.E."/>
            <person name="Sieber C.M.K."/>
            <person name="Emerson J.B."/>
            <person name="Anantharaman K."/>
            <person name="Thomas B.C."/>
            <person name="Malmstrom R."/>
            <person name="Stieglmeier M."/>
            <person name="Klingl A."/>
            <person name="Woyke T."/>
            <person name="Ryan C.M."/>
            <person name="Banfield J.F."/>
        </authorList>
    </citation>
    <scope>NUCLEOTIDE SEQUENCE [LARGE SCALE GENOMIC DNA]</scope>
</reference>
<dbReference type="NCBIfam" id="TIGR01011">
    <property type="entry name" value="rpsB_bact"/>
    <property type="match status" value="1"/>
</dbReference>
<dbReference type="InterPro" id="IPR005706">
    <property type="entry name" value="Ribosomal_uS2_bac/mit/plastid"/>
</dbReference>
<dbReference type="Pfam" id="PF00318">
    <property type="entry name" value="Ribosomal_S2"/>
    <property type="match status" value="1"/>
</dbReference>
<dbReference type="AlphaFoldDB" id="A0A2M7TGQ3"/>
<dbReference type="Proteomes" id="UP000230553">
    <property type="component" value="Unassembled WGS sequence"/>
</dbReference>
<evidence type="ECO:0000256" key="5">
    <source>
        <dbReference type="HAMAP-Rule" id="MF_00291"/>
    </source>
</evidence>
<evidence type="ECO:0000256" key="1">
    <source>
        <dbReference type="ARBA" id="ARBA00006242"/>
    </source>
</evidence>
<dbReference type="PANTHER" id="PTHR12534:SF0">
    <property type="entry name" value="SMALL RIBOSOMAL SUBUNIT PROTEIN US2M"/>
    <property type="match status" value="1"/>
</dbReference>
<comment type="caution">
    <text evidence="6">The sequence shown here is derived from an EMBL/GenBank/DDBJ whole genome shotgun (WGS) entry which is preliminary data.</text>
</comment>
<dbReference type="Gene3D" id="1.10.287.610">
    <property type="entry name" value="Helix hairpin bin"/>
    <property type="match status" value="1"/>
</dbReference>
<dbReference type="GO" id="GO:0003735">
    <property type="term" value="F:structural constituent of ribosome"/>
    <property type="evidence" value="ECO:0007669"/>
    <property type="project" value="InterPro"/>
</dbReference>
<protein>
    <recommendedName>
        <fullName evidence="4 5">Small ribosomal subunit protein uS2</fullName>
    </recommendedName>
</protein>
<organism evidence="6 7">
    <name type="scientific">Candidatus Wolfebacteria bacterium CG_4_10_14_0_2_um_filter_39_18</name>
    <dbReference type="NCBI Taxonomy" id="1975061"/>
    <lineage>
        <taxon>Bacteria</taxon>
        <taxon>Candidatus Wolfeibacteriota</taxon>
    </lineage>
</organism>
<dbReference type="PRINTS" id="PR00395">
    <property type="entry name" value="RIBOSOMALS2"/>
</dbReference>
<evidence type="ECO:0000256" key="3">
    <source>
        <dbReference type="ARBA" id="ARBA00023274"/>
    </source>
</evidence>
<sequence length="242" mass="27397">MENQDLEQGLVAEVIDEKELEAVKEMMRAGLMYGHRKAKTNPKFKQYIYGARNGVEIIDLSQTITALAKAAEFLKSQIKEGKLVLVVATQAAAKDAVDLLAEKFKFSRIYERWAGGLLTNFGVISKRIEYLKRIEADLQSGKLDKYTKKEKVMINREIERMKKLFGGLRDLTRLPDLLFVIDPSIKGHTTAIHEAKITKVPVMAILDSDDDPTVVEWPIPANDHSKMSIDWVINKIIAKLQD</sequence>
<evidence type="ECO:0000256" key="2">
    <source>
        <dbReference type="ARBA" id="ARBA00022980"/>
    </source>
</evidence>